<feature type="compositionally biased region" description="Low complexity" evidence="1">
    <location>
        <begin position="160"/>
        <end position="175"/>
    </location>
</feature>
<feature type="region of interest" description="Disordered" evidence="1">
    <location>
        <begin position="160"/>
        <end position="196"/>
    </location>
</feature>
<comment type="caution">
    <text evidence="3">The sequence shown here is derived from an EMBL/GenBank/DDBJ whole genome shotgun (WGS) entry which is preliminary data.</text>
</comment>
<evidence type="ECO:0000256" key="1">
    <source>
        <dbReference type="SAM" id="MobiDB-lite"/>
    </source>
</evidence>
<dbReference type="InterPro" id="IPR036188">
    <property type="entry name" value="FAD/NAD-bd_sf"/>
</dbReference>
<proteinExistence type="predicted"/>
<dbReference type="Proteomes" id="UP001174209">
    <property type="component" value="Unassembled WGS sequence"/>
</dbReference>
<evidence type="ECO:0000313" key="3">
    <source>
        <dbReference type="EMBL" id="MDN4609283.1"/>
    </source>
</evidence>
<dbReference type="InterPro" id="IPR038732">
    <property type="entry name" value="HpyO/CreE_NAD-binding"/>
</dbReference>
<dbReference type="PANTHER" id="PTHR40254">
    <property type="entry name" value="BLR0577 PROTEIN"/>
    <property type="match status" value="1"/>
</dbReference>
<protein>
    <submittedName>
        <fullName evidence="3">FAD/NAD(P)-binding protein</fullName>
    </submittedName>
</protein>
<keyword evidence="4" id="KW-1185">Reference proteome</keyword>
<feature type="domain" description="FAD-dependent urate hydroxylase HpyO/Asp monooxygenase CreE-like FAD/NAD(P)-binding" evidence="2">
    <location>
        <begin position="10"/>
        <end position="168"/>
    </location>
</feature>
<organism evidence="3 4">
    <name type="scientific">Arthrobacter burdickii</name>
    <dbReference type="NCBI Taxonomy" id="3035920"/>
    <lineage>
        <taxon>Bacteria</taxon>
        <taxon>Bacillati</taxon>
        <taxon>Actinomycetota</taxon>
        <taxon>Actinomycetes</taxon>
        <taxon>Micrococcales</taxon>
        <taxon>Micrococcaceae</taxon>
        <taxon>Arthrobacter</taxon>
    </lineage>
</organism>
<sequence length="681" mass="72262">MKNQEATQVAVVGGGPRGTSVVERLIARHRALGDAAPDIVVHLIEPHEPGPGHIWRTDQSRLFLMNTPSLYPTVVPVGSVAGSIAAGPVAVSFDEWRVRATEGLVPGLGDADVEECTRLTSRDFPSRALYGRYLTWVFGQVVRQAGPGVSVMHHRKEAVGIGPAGDDAGADTGADTGHDAGDSSRGAAEADGTNRSGAAAGAARRWRIILDDGSQLEVDDVVLAVGHLAATLTPEQEKLQDAAARYGLQYWAPAVPADVAWHRLPAGKTVLIRGLGLNFFDAMIQLTEGRGGRFSQRDDGRLDYEASGREPRLVAASRRGVPYRAKAELDSYIPRSVTLRFCTPDRVLAFRRSGVQPGFDHDIWPLLHRDVLWAYYSTLCRTEERALQSCDAFLEELDGALALEGSGWEAAAGAVVARRVPEALRLDVEALAHPFAGRRFEDGEEFSAAVLAYLDADAAGSARGEDDPLKMAIGAMNAGRSVIKQAVADGGISATSWDAELRGWFEPLVEGLASGPPPVRIAQLAALVRAGIVRFVGPNPSFGFDPDEGLFRATSPWVHGDSFSGRYLVEAMMPANRVSTSLSPLMRSLLATGTVRPRTSMAEDGVPVTSAGLDVTAPPYRAVDRTGKEQESLFVIGLQLASVQWGTAIAAEAGAPLEAGGRTLLDADAIAGAILTRAAAA</sequence>
<name>A0ABT8JWV2_9MICC</name>
<dbReference type="RefSeq" id="WP_301223988.1">
    <property type="nucleotide sequence ID" value="NZ_JAROCG010000001.1"/>
</dbReference>
<dbReference type="InterPro" id="IPR052189">
    <property type="entry name" value="L-asp_N-monooxygenase_NS-form"/>
</dbReference>
<dbReference type="EMBL" id="JAROCG010000001">
    <property type="protein sequence ID" value="MDN4609283.1"/>
    <property type="molecule type" value="Genomic_DNA"/>
</dbReference>
<dbReference type="SUPFAM" id="SSF51905">
    <property type="entry name" value="FAD/NAD(P)-binding domain"/>
    <property type="match status" value="1"/>
</dbReference>
<gene>
    <name evidence="3" type="ORF">P5G52_00195</name>
</gene>
<dbReference type="PANTHER" id="PTHR40254:SF1">
    <property type="entry name" value="BLR0577 PROTEIN"/>
    <property type="match status" value="1"/>
</dbReference>
<accession>A0ABT8JWV2</accession>
<reference evidence="3" key="1">
    <citation type="submission" date="2023-06" db="EMBL/GenBank/DDBJ databases">
        <title>MT1 and MT2 Draft Genomes of Novel Species.</title>
        <authorList>
            <person name="Venkateswaran K."/>
        </authorList>
    </citation>
    <scope>NUCLEOTIDE SEQUENCE</scope>
    <source>
        <strain evidence="3">IIF3SC-B10</strain>
    </source>
</reference>
<dbReference type="Pfam" id="PF13454">
    <property type="entry name" value="NAD_binding_9"/>
    <property type="match status" value="1"/>
</dbReference>
<evidence type="ECO:0000313" key="4">
    <source>
        <dbReference type="Proteomes" id="UP001174209"/>
    </source>
</evidence>
<evidence type="ECO:0000259" key="2">
    <source>
        <dbReference type="Pfam" id="PF13454"/>
    </source>
</evidence>